<proteinExistence type="predicted"/>
<reference evidence="4" key="2">
    <citation type="submission" date="2019-09" db="UniProtKB">
        <authorList>
            <consortium name="WormBaseParasite"/>
        </authorList>
    </citation>
    <scope>IDENTIFICATION</scope>
</reference>
<evidence type="ECO:0000313" key="2">
    <source>
        <dbReference type="EMBL" id="VDO21475.1"/>
    </source>
</evidence>
<accession>A0A3P7X785</accession>
<evidence type="ECO:0000313" key="3">
    <source>
        <dbReference type="Proteomes" id="UP000050761"/>
    </source>
</evidence>
<sequence>MSTSRNQTRPTTAANESSNTASPTTTTFESQHPPMPTNADGNIRKRHVSETQPATHNASKRSVSKQRSLRTTQEEPAVPSSHVSIWKDFCSGGSALFKNAQSQLKALKRRTLQLPTTPTTSNFCEGSKLCKNLFVTITSSSKIELTKPRRWIFPLYT</sequence>
<gene>
    <name evidence="2" type="ORF">HPBE_LOCUS1811</name>
</gene>
<evidence type="ECO:0000256" key="1">
    <source>
        <dbReference type="SAM" id="MobiDB-lite"/>
    </source>
</evidence>
<feature type="compositionally biased region" description="Basic residues" evidence="1">
    <location>
        <begin position="58"/>
        <end position="68"/>
    </location>
</feature>
<keyword evidence="3" id="KW-1185">Reference proteome</keyword>
<feature type="compositionally biased region" description="Polar residues" evidence="1">
    <location>
        <begin position="1"/>
        <end position="30"/>
    </location>
</feature>
<dbReference type="Proteomes" id="UP000050761">
    <property type="component" value="Unassembled WGS sequence"/>
</dbReference>
<reference evidence="2 3" key="1">
    <citation type="submission" date="2018-11" db="EMBL/GenBank/DDBJ databases">
        <authorList>
            <consortium name="Pathogen Informatics"/>
        </authorList>
    </citation>
    <scope>NUCLEOTIDE SEQUENCE [LARGE SCALE GENOMIC DNA]</scope>
</reference>
<dbReference type="EMBL" id="UZAH01002255">
    <property type="protein sequence ID" value="VDO21475.1"/>
    <property type="molecule type" value="Genomic_DNA"/>
</dbReference>
<dbReference type="AlphaFoldDB" id="A0A183F6L8"/>
<accession>A0A183F6L8</accession>
<feature type="region of interest" description="Disordered" evidence="1">
    <location>
        <begin position="1"/>
        <end position="78"/>
    </location>
</feature>
<name>A0A183F6L8_HELPZ</name>
<dbReference type="WBParaSite" id="HPBE_0000181001-mRNA-1">
    <property type="protein sequence ID" value="HPBE_0000181001-mRNA-1"/>
    <property type="gene ID" value="HPBE_0000181001"/>
</dbReference>
<organism evidence="3 4">
    <name type="scientific">Heligmosomoides polygyrus</name>
    <name type="common">Parasitic roundworm</name>
    <dbReference type="NCBI Taxonomy" id="6339"/>
    <lineage>
        <taxon>Eukaryota</taxon>
        <taxon>Metazoa</taxon>
        <taxon>Ecdysozoa</taxon>
        <taxon>Nematoda</taxon>
        <taxon>Chromadorea</taxon>
        <taxon>Rhabditida</taxon>
        <taxon>Rhabditina</taxon>
        <taxon>Rhabditomorpha</taxon>
        <taxon>Strongyloidea</taxon>
        <taxon>Heligmosomidae</taxon>
        <taxon>Heligmosomoides</taxon>
    </lineage>
</organism>
<protein>
    <submittedName>
        <fullName evidence="2 4">Uncharacterized protein</fullName>
    </submittedName>
</protein>
<evidence type="ECO:0000313" key="4">
    <source>
        <dbReference type="WBParaSite" id="HPBE_0000181001-mRNA-1"/>
    </source>
</evidence>